<sequence>MHVRSATVRGYSSIVQIIVMSSQLQVTDTAKYVLGGLAIPTPTYDRAASSPNPELIPKVACFDLCGATMVGLKAALLRLQTFTV</sequence>
<organism evidence="1 2">
    <name type="scientific">Colletotrichum sojae</name>
    <dbReference type="NCBI Taxonomy" id="2175907"/>
    <lineage>
        <taxon>Eukaryota</taxon>
        <taxon>Fungi</taxon>
        <taxon>Dikarya</taxon>
        <taxon>Ascomycota</taxon>
        <taxon>Pezizomycotina</taxon>
        <taxon>Sordariomycetes</taxon>
        <taxon>Hypocreomycetidae</taxon>
        <taxon>Glomerellales</taxon>
        <taxon>Glomerellaceae</taxon>
        <taxon>Colletotrichum</taxon>
        <taxon>Colletotrichum orchidearum species complex</taxon>
    </lineage>
</organism>
<dbReference type="EMBL" id="WIGN01000002">
    <property type="protein sequence ID" value="KAF6821311.1"/>
    <property type="molecule type" value="Genomic_DNA"/>
</dbReference>
<dbReference type="AlphaFoldDB" id="A0A8H6N6J5"/>
<protein>
    <submittedName>
        <fullName evidence="1">Uncharacterized protein</fullName>
    </submittedName>
</protein>
<proteinExistence type="predicted"/>
<evidence type="ECO:0000313" key="2">
    <source>
        <dbReference type="Proteomes" id="UP000652219"/>
    </source>
</evidence>
<keyword evidence="2" id="KW-1185">Reference proteome</keyword>
<name>A0A8H6N6J5_9PEZI</name>
<dbReference type="Proteomes" id="UP000652219">
    <property type="component" value="Unassembled WGS sequence"/>
</dbReference>
<evidence type="ECO:0000313" key="1">
    <source>
        <dbReference type="EMBL" id="KAF6821311.1"/>
    </source>
</evidence>
<gene>
    <name evidence="1" type="ORF">CSOJ01_00317</name>
</gene>
<accession>A0A8H6N6J5</accession>
<comment type="caution">
    <text evidence="1">The sequence shown here is derived from an EMBL/GenBank/DDBJ whole genome shotgun (WGS) entry which is preliminary data.</text>
</comment>
<reference evidence="1 2" key="1">
    <citation type="journal article" date="2020" name="Phytopathology">
        <title>Genome Sequence Resources of Colletotrichum truncatum, C. plurivorum, C. musicola, and C. sojae: Four Species Pathogenic to Soybean (Glycine max).</title>
        <authorList>
            <person name="Rogerio F."/>
            <person name="Boufleur T.R."/>
            <person name="Ciampi-Guillardi M."/>
            <person name="Sukno S.A."/>
            <person name="Thon M.R."/>
            <person name="Massola Junior N.S."/>
            <person name="Baroncelli R."/>
        </authorList>
    </citation>
    <scope>NUCLEOTIDE SEQUENCE [LARGE SCALE GENOMIC DNA]</scope>
    <source>
        <strain evidence="1 2">LFN0009</strain>
    </source>
</reference>